<accession>A0A0D0NB70</accession>
<dbReference type="PATRIC" id="fig|2064.6.peg.3569"/>
<keyword evidence="3" id="KW-1185">Reference proteome</keyword>
<organism evidence="2 3">
    <name type="scientific">Kitasatospora griseola</name>
    <name type="common">Streptomyces griseolosporeus</name>
    <dbReference type="NCBI Taxonomy" id="2064"/>
    <lineage>
        <taxon>Bacteria</taxon>
        <taxon>Bacillati</taxon>
        <taxon>Actinomycetota</taxon>
        <taxon>Actinomycetes</taxon>
        <taxon>Kitasatosporales</taxon>
        <taxon>Streptomycetaceae</taxon>
        <taxon>Kitasatospora</taxon>
    </lineage>
</organism>
<dbReference type="Pfam" id="PF05239">
    <property type="entry name" value="PRC"/>
    <property type="match status" value="1"/>
</dbReference>
<evidence type="ECO:0000313" key="2">
    <source>
        <dbReference type="EMBL" id="KIQ65500.1"/>
    </source>
</evidence>
<proteinExistence type="predicted"/>
<gene>
    <name evidence="2" type="ORF">TR51_16640</name>
</gene>
<name>A0A0D0NB70_KITGR</name>
<dbReference type="STRING" id="2064.TR51_16640"/>
<evidence type="ECO:0000259" key="1">
    <source>
        <dbReference type="Pfam" id="PF05239"/>
    </source>
</evidence>
<dbReference type="InterPro" id="IPR011033">
    <property type="entry name" value="PRC_barrel-like_sf"/>
</dbReference>
<dbReference type="Proteomes" id="UP000032066">
    <property type="component" value="Unassembled WGS sequence"/>
</dbReference>
<dbReference type="GO" id="GO:0030077">
    <property type="term" value="C:plasma membrane light-harvesting complex"/>
    <property type="evidence" value="ECO:0007669"/>
    <property type="project" value="InterPro"/>
</dbReference>
<protein>
    <submittedName>
        <fullName evidence="2">Photosystem reaction center subunit H</fullName>
    </submittedName>
</protein>
<dbReference type="OrthoDB" id="3712018at2"/>
<dbReference type="GO" id="GO:0019684">
    <property type="term" value="P:photosynthesis, light reaction"/>
    <property type="evidence" value="ECO:0007669"/>
    <property type="project" value="InterPro"/>
</dbReference>
<dbReference type="RefSeq" id="WP_043911774.1">
    <property type="nucleotide sequence ID" value="NZ_BMRI01000033.1"/>
</dbReference>
<dbReference type="Gene3D" id="3.90.50.10">
    <property type="entry name" value="Photosynthetic Reaction Center, subunit H, domain 2"/>
    <property type="match status" value="1"/>
</dbReference>
<dbReference type="SUPFAM" id="SSF50346">
    <property type="entry name" value="PRC-barrel domain"/>
    <property type="match status" value="1"/>
</dbReference>
<dbReference type="InterPro" id="IPR014747">
    <property type="entry name" value="Bac_photo_RC_H_C"/>
</dbReference>
<dbReference type="EMBL" id="JXZB01000002">
    <property type="protein sequence ID" value="KIQ65500.1"/>
    <property type="molecule type" value="Genomic_DNA"/>
</dbReference>
<evidence type="ECO:0000313" key="3">
    <source>
        <dbReference type="Proteomes" id="UP000032066"/>
    </source>
</evidence>
<comment type="caution">
    <text evidence="2">The sequence shown here is derived from an EMBL/GenBank/DDBJ whole genome shotgun (WGS) entry which is preliminary data.</text>
</comment>
<sequence>MISIADIREWRGHDVVDQDSKKIGSLENIYVDTATDLPSFATVTVGPMFSKRRLVFVPVADAVVGPDYVRVPFDRNAVKDAPSIDPDGVLAAEMEPEVFAHYNLDYATGAGGERRLARR</sequence>
<feature type="domain" description="PRC-barrel" evidence="1">
    <location>
        <begin position="7"/>
        <end position="74"/>
    </location>
</feature>
<dbReference type="AlphaFoldDB" id="A0A0D0NB70"/>
<reference evidence="2 3" key="1">
    <citation type="submission" date="2015-02" db="EMBL/GenBank/DDBJ databases">
        <title>Draft genome sequence of Kitasatospora griseola MF730-N6, a bafilomycin, terpentecin and satosporin producer.</title>
        <authorList>
            <person name="Arens J.C."/>
            <person name="Haltli B."/>
            <person name="Kerr R.G."/>
        </authorList>
    </citation>
    <scope>NUCLEOTIDE SEQUENCE [LARGE SCALE GENOMIC DNA]</scope>
    <source>
        <strain evidence="2 3">MF730-N6</strain>
    </source>
</reference>
<dbReference type="InterPro" id="IPR027275">
    <property type="entry name" value="PRC-brl_dom"/>
</dbReference>